<reference evidence="3" key="1">
    <citation type="journal article" date="2019" name="Int. J. Syst. Evol. Microbiol.">
        <title>The Global Catalogue of Microorganisms (GCM) 10K type strain sequencing project: providing services to taxonomists for standard genome sequencing and annotation.</title>
        <authorList>
            <consortium name="The Broad Institute Genomics Platform"/>
            <consortium name="The Broad Institute Genome Sequencing Center for Infectious Disease"/>
            <person name="Wu L."/>
            <person name="Ma J."/>
        </authorList>
    </citation>
    <scope>NUCLEOTIDE SEQUENCE [LARGE SCALE GENOMIC DNA]</scope>
    <source>
        <strain evidence="3">LMG 29247</strain>
    </source>
</reference>
<feature type="compositionally biased region" description="Pro residues" evidence="1">
    <location>
        <begin position="118"/>
        <end position="129"/>
    </location>
</feature>
<dbReference type="Proteomes" id="UP001597304">
    <property type="component" value="Unassembled WGS sequence"/>
</dbReference>
<evidence type="ECO:0000256" key="1">
    <source>
        <dbReference type="SAM" id="MobiDB-lite"/>
    </source>
</evidence>
<name>A0ABW4KNY3_9BURK</name>
<proteinExistence type="predicted"/>
<gene>
    <name evidence="2" type="ORF">ACFSF0_04220</name>
</gene>
<protein>
    <submittedName>
        <fullName evidence="2">Uncharacterized protein</fullName>
    </submittedName>
</protein>
<organism evidence="2 3">
    <name type="scientific">Ottowia flava</name>
    <dbReference type="NCBI Taxonomy" id="2675430"/>
    <lineage>
        <taxon>Bacteria</taxon>
        <taxon>Pseudomonadati</taxon>
        <taxon>Pseudomonadota</taxon>
        <taxon>Betaproteobacteria</taxon>
        <taxon>Burkholderiales</taxon>
        <taxon>Comamonadaceae</taxon>
        <taxon>Ottowia</taxon>
    </lineage>
</organism>
<evidence type="ECO:0000313" key="3">
    <source>
        <dbReference type="Proteomes" id="UP001597304"/>
    </source>
</evidence>
<keyword evidence="3" id="KW-1185">Reference proteome</keyword>
<evidence type="ECO:0000313" key="2">
    <source>
        <dbReference type="EMBL" id="MFD1709799.1"/>
    </source>
</evidence>
<dbReference type="EMBL" id="JBHUEJ010000010">
    <property type="protein sequence ID" value="MFD1709799.1"/>
    <property type="molecule type" value="Genomic_DNA"/>
</dbReference>
<sequence>MNAIQGFFAALLVIWAFLIVAPQENEIRARNMCAPFEVIVRVFGASTKAIDESTGESISKHTSTNVGSSCRSRIAPSILASVGLWQGDTSVGAAPAQGAPMPAGSAAASGAPGASAPAAPPKPARPIVPPGMSQPDAL</sequence>
<feature type="region of interest" description="Disordered" evidence="1">
    <location>
        <begin position="91"/>
        <end position="138"/>
    </location>
</feature>
<feature type="compositionally biased region" description="Low complexity" evidence="1">
    <location>
        <begin position="92"/>
        <end position="117"/>
    </location>
</feature>
<accession>A0ABW4KNY3</accession>
<dbReference type="RefSeq" id="WP_147914632.1">
    <property type="nucleotide sequence ID" value="NZ_JBHUEJ010000010.1"/>
</dbReference>
<comment type="caution">
    <text evidence="2">The sequence shown here is derived from an EMBL/GenBank/DDBJ whole genome shotgun (WGS) entry which is preliminary data.</text>
</comment>